<keyword evidence="3" id="KW-1185">Reference proteome</keyword>
<evidence type="ECO:0000256" key="1">
    <source>
        <dbReference type="SAM" id="MobiDB-lite"/>
    </source>
</evidence>
<name>A0ABV8BUY3_9PSEU</name>
<proteinExistence type="predicted"/>
<comment type="caution">
    <text evidence="2">The sequence shown here is derived from an EMBL/GenBank/DDBJ whole genome shotgun (WGS) entry which is preliminary data.</text>
</comment>
<dbReference type="Proteomes" id="UP001595690">
    <property type="component" value="Unassembled WGS sequence"/>
</dbReference>
<reference evidence="3" key="1">
    <citation type="journal article" date="2019" name="Int. J. Syst. Evol. Microbiol.">
        <title>The Global Catalogue of Microorganisms (GCM) 10K type strain sequencing project: providing services to taxonomists for standard genome sequencing and annotation.</title>
        <authorList>
            <consortium name="The Broad Institute Genomics Platform"/>
            <consortium name="The Broad Institute Genome Sequencing Center for Infectious Disease"/>
            <person name="Wu L."/>
            <person name="Ma J."/>
        </authorList>
    </citation>
    <scope>NUCLEOTIDE SEQUENCE [LARGE SCALE GENOMIC DNA]</scope>
    <source>
        <strain evidence="3">CGMCC 4.7405</strain>
    </source>
</reference>
<organism evidence="2 3">
    <name type="scientific">Lentzea rhizosphaerae</name>
    <dbReference type="NCBI Taxonomy" id="2041025"/>
    <lineage>
        <taxon>Bacteria</taxon>
        <taxon>Bacillati</taxon>
        <taxon>Actinomycetota</taxon>
        <taxon>Actinomycetes</taxon>
        <taxon>Pseudonocardiales</taxon>
        <taxon>Pseudonocardiaceae</taxon>
        <taxon>Lentzea</taxon>
    </lineage>
</organism>
<dbReference type="EMBL" id="JBHRZI010000014">
    <property type="protein sequence ID" value="MFC3893085.1"/>
    <property type="molecule type" value="Genomic_DNA"/>
</dbReference>
<feature type="compositionally biased region" description="Polar residues" evidence="1">
    <location>
        <begin position="28"/>
        <end position="45"/>
    </location>
</feature>
<protein>
    <submittedName>
        <fullName evidence="2">Uncharacterized protein</fullName>
    </submittedName>
</protein>
<dbReference type="RefSeq" id="WP_382373332.1">
    <property type="nucleotide sequence ID" value="NZ_JBHRZI010000014.1"/>
</dbReference>
<accession>A0ABV8BUY3</accession>
<evidence type="ECO:0000313" key="2">
    <source>
        <dbReference type="EMBL" id="MFC3893085.1"/>
    </source>
</evidence>
<sequence>MDPHLILERDPAGFGFTADGFTADRNDTNASPARSTLNGSVCTAP</sequence>
<feature type="region of interest" description="Disordered" evidence="1">
    <location>
        <begin position="18"/>
        <end position="45"/>
    </location>
</feature>
<evidence type="ECO:0000313" key="3">
    <source>
        <dbReference type="Proteomes" id="UP001595690"/>
    </source>
</evidence>
<gene>
    <name evidence="2" type="ORF">ACFOWZ_16545</name>
</gene>